<evidence type="ECO:0000256" key="9">
    <source>
        <dbReference type="SAM" id="Phobius"/>
    </source>
</evidence>
<evidence type="ECO:0000256" key="6">
    <source>
        <dbReference type="ARBA" id="ARBA00022970"/>
    </source>
</evidence>
<feature type="transmembrane region" description="Helical" evidence="9">
    <location>
        <begin position="423"/>
        <end position="448"/>
    </location>
</feature>
<feature type="transmembrane region" description="Helical" evidence="9">
    <location>
        <begin position="12"/>
        <end position="33"/>
    </location>
</feature>
<feature type="transmembrane region" description="Helical" evidence="9">
    <location>
        <begin position="235"/>
        <end position="257"/>
    </location>
</feature>
<dbReference type="PANTHER" id="PTHR22950:SF678">
    <property type="entry name" value="VACUOLAR AMINO ACID TRANSPORTER 5-RELATED"/>
    <property type="match status" value="1"/>
</dbReference>
<feature type="transmembrane region" description="Helical" evidence="9">
    <location>
        <begin position="162"/>
        <end position="179"/>
    </location>
</feature>
<dbReference type="GO" id="GO:0000329">
    <property type="term" value="C:fungal-type vacuole membrane"/>
    <property type="evidence" value="ECO:0007669"/>
    <property type="project" value="TreeGrafter"/>
</dbReference>
<comment type="subcellular location">
    <subcellularLocation>
        <location evidence="1">Vacuole membrane</location>
        <topology evidence="1">Multi-pass membrane protein</topology>
    </subcellularLocation>
</comment>
<accession>A0A1E3R1K4</accession>
<dbReference type="RefSeq" id="XP_018988570.1">
    <property type="nucleotide sequence ID" value="XM_019132285.1"/>
</dbReference>
<name>A0A1E3R1K4_9ASCO</name>
<feature type="transmembrane region" description="Helical" evidence="9">
    <location>
        <begin position="378"/>
        <end position="403"/>
    </location>
</feature>
<dbReference type="GO" id="GO:0005302">
    <property type="term" value="F:L-tyrosine transmembrane transporter activity"/>
    <property type="evidence" value="ECO:0007669"/>
    <property type="project" value="TreeGrafter"/>
</dbReference>
<dbReference type="GO" id="GO:0005313">
    <property type="term" value="F:L-glutamate transmembrane transporter activity"/>
    <property type="evidence" value="ECO:0007669"/>
    <property type="project" value="TreeGrafter"/>
</dbReference>
<evidence type="ECO:0000256" key="3">
    <source>
        <dbReference type="ARBA" id="ARBA00022448"/>
    </source>
</evidence>
<gene>
    <name evidence="11" type="ORF">BABINDRAFT_57640</name>
</gene>
<dbReference type="PANTHER" id="PTHR22950">
    <property type="entry name" value="AMINO ACID TRANSPORTER"/>
    <property type="match status" value="1"/>
</dbReference>
<evidence type="ECO:0000256" key="4">
    <source>
        <dbReference type="ARBA" id="ARBA00022554"/>
    </source>
</evidence>
<keyword evidence="3" id="KW-0813">Transport</keyword>
<dbReference type="GO" id="GO:0015189">
    <property type="term" value="F:L-lysine transmembrane transporter activity"/>
    <property type="evidence" value="ECO:0007669"/>
    <property type="project" value="TreeGrafter"/>
</dbReference>
<evidence type="ECO:0000256" key="1">
    <source>
        <dbReference type="ARBA" id="ARBA00004128"/>
    </source>
</evidence>
<evidence type="ECO:0000313" key="12">
    <source>
        <dbReference type="Proteomes" id="UP000094336"/>
    </source>
</evidence>
<evidence type="ECO:0000256" key="8">
    <source>
        <dbReference type="ARBA" id="ARBA00023136"/>
    </source>
</evidence>
<feature type="transmembrane region" description="Helical" evidence="9">
    <location>
        <begin position="191"/>
        <end position="214"/>
    </location>
</feature>
<dbReference type="GO" id="GO:0015194">
    <property type="term" value="F:L-serine transmembrane transporter activity"/>
    <property type="evidence" value="ECO:0007669"/>
    <property type="project" value="TreeGrafter"/>
</dbReference>
<feature type="transmembrane region" description="Helical" evidence="9">
    <location>
        <begin position="79"/>
        <end position="106"/>
    </location>
</feature>
<feature type="domain" description="Amino acid transporter transmembrane" evidence="10">
    <location>
        <begin position="7"/>
        <end position="437"/>
    </location>
</feature>
<reference evidence="12" key="1">
    <citation type="submission" date="2016-05" db="EMBL/GenBank/DDBJ databases">
        <title>Comparative genomics of biotechnologically important yeasts.</title>
        <authorList>
            <consortium name="DOE Joint Genome Institute"/>
            <person name="Riley R."/>
            <person name="Haridas S."/>
            <person name="Wolfe K.H."/>
            <person name="Lopes M.R."/>
            <person name="Hittinger C.T."/>
            <person name="Goker M."/>
            <person name="Salamov A."/>
            <person name="Wisecaver J."/>
            <person name="Long T.M."/>
            <person name="Aerts A.L."/>
            <person name="Barry K."/>
            <person name="Choi C."/>
            <person name="Clum A."/>
            <person name="Coughlan A.Y."/>
            <person name="Deshpande S."/>
            <person name="Douglass A.P."/>
            <person name="Hanson S.J."/>
            <person name="Klenk H.-P."/>
            <person name="Labutti K."/>
            <person name="Lapidus A."/>
            <person name="Lindquist E."/>
            <person name="Lipzen A."/>
            <person name="Meier-Kolthoff J.P."/>
            <person name="Ohm R.A."/>
            <person name="Otillar R.P."/>
            <person name="Pangilinan J."/>
            <person name="Peng Y."/>
            <person name="Rokas A."/>
            <person name="Rosa C.A."/>
            <person name="Scheuner C."/>
            <person name="Sibirny A.A."/>
            <person name="Slot J.C."/>
            <person name="Stielow J.B."/>
            <person name="Sun H."/>
            <person name="Kurtzman C.P."/>
            <person name="Blackwell M."/>
            <person name="Grigoriev I.V."/>
            <person name="Jeffries T.W."/>
        </authorList>
    </citation>
    <scope>NUCLEOTIDE SEQUENCE [LARGE SCALE GENOMIC DNA]</scope>
    <source>
        <strain evidence="12">NRRL Y-12698</strain>
    </source>
</reference>
<dbReference type="STRING" id="984486.A0A1E3R1K4"/>
<evidence type="ECO:0000256" key="7">
    <source>
        <dbReference type="ARBA" id="ARBA00022989"/>
    </source>
</evidence>
<keyword evidence="12" id="KW-1185">Reference proteome</keyword>
<dbReference type="EMBL" id="KV454426">
    <property type="protein sequence ID" value="ODQ83242.1"/>
    <property type="molecule type" value="Genomic_DNA"/>
</dbReference>
<dbReference type="OrthoDB" id="438545at2759"/>
<dbReference type="GeneID" id="30150138"/>
<evidence type="ECO:0000256" key="5">
    <source>
        <dbReference type="ARBA" id="ARBA00022692"/>
    </source>
</evidence>
<dbReference type="GO" id="GO:0061459">
    <property type="term" value="F:L-arginine transmembrane transporter activity"/>
    <property type="evidence" value="ECO:0007669"/>
    <property type="project" value="TreeGrafter"/>
</dbReference>
<dbReference type="InterPro" id="IPR013057">
    <property type="entry name" value="AA_transpt_TM"/>
</dbReference>
<evidence type="ECO:0000313" key="11">
    <source>
        <dbReference type="EMBL" id="ODQ83242.1"/>
    </source>
</evidence>
<sequence>MAQSTGKATAGSASINLLNTIIGAGMLAMPYGIKSNGVLLGIFVVILSGASSSFGLYLQTKCTRYVPVGHASFFALSQLTYPSLSVIFDLAIAVKCLGVGISYLVVVGDLMPKIAKSLIDDTYLEGHGILLERNFWISLFMVIVVPLSFLKRLDSLRYASMVALSSVAYLAVLVVVHFFKKDIVEKGPVNYFVPHSVSSALGSFPIFVFAYTCHQNMFSLVNELEDKSSRNMNRVISYAIGIAMTLYVIVGVSGYLTFGDLVGGNIIVSYPESFSSTFGRVAIACLVVLSYPLQCHPCRASVNNILHYFDILLGGEDETSKVAAAEEQRLVGSGDDQSSTANEQVIVALTKRNHLIITSFVLLISYLVAISVRSLEHVLAFVGSTGSTSISFILPGIFGYKMIGADKIANNEPLTKKEKLQKYGGFALAIWGFIVMIVCLSATIFLGAKG</sequence>
<keyword evidence="8 9" id="KW-0472">Membrane</keyword>
<keyword evidence="7 9" id="KW-1133">Transmembrane helix</keyword>
<comment type="similarity">
    <text evidence="2">Belongs to the amino acid/polyamine transporter 2 family.</text>
</comment>
<feature type="transmembrane region" description="Helical" evidence="9">
    <location>
        <begin position="355"/>
        <end position="372"/>
    </location>
</feature>
<dbReference type="AlphaFoldDB" id="A0A1E3R1K4"/>
<dbReference type="Pfam" id="PF01490">
    <property type="entry name" value="Aa_trans"/>
    <property type="match status" value="1"/>
</dbReference>
<protein>
    <recommendedName>
        <fullName evidence="10">Amino acid transporter transmembrane domain-containing protein</fullName>
    </recommendedName>
</protein>
<dbReference type="Proteomes" id="UP000094336">
    <property type="component" value="Unassembled WGS sequence"/>
</dbReference>
<feature type="transmembrane region" description="Helical" evidence="9">
    <location>
        <begin position="133"/>
        <end position="150"/>
    </location>
</feature>
<keyword evidence="4" id="KW-0926">Vacuole</keyword>
<evidence type="ECO:0000259" key="10">
    <source>
        <dbReference type="Pfam" id="PF01490"/>
    </source>
</evidence>
<organism evidence="11 12">
    <name type="scientific">Babjeviella inositovora NRRL Y-12698</name>
    <dbReference type="NCBI Taxonomy" id="984486"/>
    <lineage>
        <taxon>Eukaryota</taxon>
        <taxon>Fungi</taxon>
        <taxon>Dikarya</taxon>
        <taxon>Ascomycota</taxon>
        <taxon>Saccharomycotina</taxon>
        <taxon>Pichiomycetes</taxon>
        <taxon>Serinales incertae sedis</taxon>
        <taxon>Babjeviella</taxon>
    </lineage>
</organism>
<keyword evidence="5 9" id="KW-0812">Transmembrane</keyword>
<keyword evidence="6" id="KW-0029">Amino-acid transport</keyword>
<evidence type="ECO:0000256" key="2">
    <source>
        <dbReference type="ARBA" id="ARBA00008066"/>
    </source>
</evidence>
<feature type="transmembrane region" description="Helical" evidence="9">
    <location>
        <begin position="277"/>
        <end position="293"/>
    </location>
</feature>
<proteinExistence type="inferred from homology"/>
<feature type="transmembrane region" description="Helical" evidence="9">
    <location>
        <begin position="39"/>
        <end position="58"/>
    </location>
</feature>
<dbReference type="GO" id="GO:0005290">
    <property type="term" value="F:L-histidine transmembrane transporter activity"/>
    <property type="evidence" value="ECO:0007669"/>
    <property type="project" value="TreeGrafter"/>
</dbReference>